<dbReference type="GO" id="GO:0009117">
    <property type="term" value="P:nucleotide metabolic process"/>
    <property type="evidence" value="ECO:0007669"/>
    <property type="project" value="UniProtKB-KW"/>
</dbReference>
<dbReference type="InterPro" id="IPR003697">
    <property type="entry name" value="Maf-like"/>
</dbReference>
<dbReference type="KEGG" id="emo:DM558_06985"/>
<dbReference type="GO" id="GO:0005737">
    <property type="term" value="C:cytoplasm"/>
    <property type="evidence" value="ECO:0007669"/>
    <property type="project" value="UniProtKB-SubCell"/>
</dbReference>
<dbReference type="Proteomes" id="UP000273143">
    <property type="component" value="Chromosome"/>
</dbReference>
<comment type="cofactor">
    <cofactor evidence="8">
        <name>a divalent metal cation</name>
        <dbReference type="ChEBI" id="CHEBI:60240"/>
    </cofactor>
</comment>
<evidence type="ECO:0000256" key="1">
    <source>
        <dbReference type="ARBA" id="ARBA00004496"/>
    </source>
</evidence>
<feature type="active site" description="Proton acceptor" evidence="8">
    <location>
        <position position="69"/>
    </location>
</feature>
<evidence type="ECO:0000256" key="7">
    <source>
        <dbReference type="ARBA" id="ARBA00060749"/>
    </source>
</evidence>
<evidence type="ECO:0000256" key="3">
    <source>
        <dbReference type="ARBA" id="ARBA00022801"/>
    </source>
</evidence>
<dbReference type="GO" id="GO:0047429">
    <property type="term" value="F:nucleoside triphosphate diphosphatase activity"/>
    <property type="evidence" value="ECO:0007669"/>
    <property type="project" value="UniProtKB-EC"/>
</dbReference>
<evidence type="ECO:0000313" key="9">
    <source>
        <dbReference type="EMBL" id="AZS50537.1"/>
    </source>
</evidence>
<evidence type="ECO:0000256" key="5">
    <source>
        <dbReference type="ARBA" id="ARBA00050213"/>
    </source>
</evidence>
<dbReference type="SUPFAM" id="SSF52972">
    <property type="entry name" value="ITPase-like"/>
    <property type="match status" value="1"/>
</dbReference>
<organism evidence="9 10">
    <name type="scientific">Entomomonas moraniae</name>
    <dbReference type="NCBI Taxonomy" id="2213226"/>
    <lineage>
        <taxon>Bacteria</taxon>
        <taxon>Pseudomonadati</taxon>
        <taxon>Pseudomonadota</taxon>
        <taxon>Gammaproteobacteria</taxon>
        <taxon>Pseudomonadales</taxon>
        <taxon>Pseudomonadaceae</taxon>
        <taxon>Entomomonas</taxon>
    </lineage>
</organism>
<keyword evidence="10" id="KW-1185">Reference proteome</keyword>
<comment type="similarity">
    <text evidence="7">Belongs to the Maf family. YceF subfamily.</text>
</comment>
<dbReference type="PANTHER" id="PTHR43213:SF10">
    <property type="entry name" value="7-METHYL-GTP PYROPHOSPHATASE"/>
    <property type="match status" value="1"/>
</dbReference>
<keyword evidence="3 8" id="KW-0378">Hydrolase</keyword>
<dbReference type="Pfam" id="PF02545">
    <property type="entry name" value="Maf"/>
    <property type="match status" value="1"/>
</dbReference>
<reference evidence="10" key="1">
    <citation type="submission" date="2018-06" db="EMBL/GenBank/DDBJ databases">
        <title>Complete genome of Pseudomonas insecticola strain QZS01.</title>
        <authorList>
            <person name="Wang J."/>
            <person name="Su Q."/>
        </authorList>
    </citation>
    <scope>NUCLEOTIDE SEQUENCE [LARGE SCALE GENOMIC DNA]</scope>
    <source>
        <strain evidence="10">QZS01</strain>
    </source>
</reference>
<comment type="caution">
    <text evidence="8">Lacks conserved residue(s) required for the propagation of feature annotation.</text>
</comment>
<comment type="catalytic activity">
    <reaction evidence="8">
        <text>a 2'-deoxyribonucleoside 5'-triphosphate + H2O = a 2'-deoxyribonucleoside 5'-phosphate + diphosphate + H(+)</text>
        <dbReference type="Rhea" id="RHEA:44644"/>
        <dbReference type="ChEBI" id="CHEBI:15377"/>
        <dbReference type="ChEBI" id="CHEBI:15378"/>
        <dbReference type="ChEBI" id="CHEBI:33019"/>
        <dbReference type="ChEBI" id="CHEBI:61560"/>
        <dbReference type="ChEBI" id="CHEBI:65317"/>
        <dbReference type="EC" id="3.6.1.9"/>
    </reaction>
</comment>
<evidence type="ECO:0000256" key="6">
    <source>
        <dbReference type="ARBA" id="ARBA00053369"/>
    </source>
</evidence>
<dbReference type="InterPro" id="IPR029001">
    <property type="entry name" value="ITPase-like_fam"/>
</dbReference>
<dbReference type="NCBIfam" id="TIGR00172">
    <property type="entry name" value="maf"/>
    <property type="match status" value="1"/>
</dbReference>
<proteinExistence type="inferred from homology"/>
<dbReference type="FunFam" id="3.90.950.10:FF:000005">
    <property type="entry name" value="7-methyl-GTP pyrophosphatase"/>
    <property type="match status" value="1"/>
</dbReference>
<comment type="subcellular location">
    <subcellularLocation>
        <location evidence="1 8">Cytoplasm</location>
    </subcellularLocation>
</comment>
<gene>
    <name evidence="9" type="ORF">DM558_06985</name>
</gene>
<evidence type="ECO:0000256" key="2">
    <source>
        <dbReference type="ARBA" id="ARBA00022490"/>
    </source>
</evidence>
<dbReference type="Gene3D" id="3.90.950.10">
    <property type="match status" value="1"/>
</dbReference>
<dbReference type="RefSeq" id="WP_127162964.1">
    <property type="nucleotide sequence ID" value="NZ_CP029822.1"/>
</dbReference>
<accession>A0A3Q9JIW9</accession>
<evidence type="ECO:0000256" key="8">
    <source>
        <dbReference type="HAMAP-Rule" id="MF_00528"/>
    </source>
</evidence>
<dbReference type="AlphaFoldDB" id="A0A3Q9JIW9"/>
<dbReference type="HAMAP" id="MF_00528">
    <property type="entry name" value="Maf"/>
    <property type="match status" value="1"/>
</dbReference>
<dbReference type="EC" id="3.6.1.9" evidence="8"/>
<dbReference type="PANTHER" id="PTHR43213">
    <property type="entry name" value="BIFUNCTIONAL DTTP/UTP PYROPHOSPHATASE/METHYLTRANSFERASE PROTEIN-RELATED"/>
    <property type="match status" value="1"/>
</dbReference>
<comment type="catalytic activity">
    <reaction evidence="8">
        <text>a ribonucleoside 5'-triphosphate + H2O = a ribonucleoside 5'-phosphate + diphosphate + H(+)</text>
        <dbReference type="Rhea" id="RHEA:23996"/>
        <dbReference type="ChEBI" id="CHEBI:15377"/>
        <dbReference type="ChEBI" id="CHEBI:15378"/>
        <dbReference type="ChEBI" id="CHEBI:33019"/>
        <dbReference type="ChEBI" id="CHEBI:58043"/>
        <dbReference type="ChEBI" id="CHEBI:61557"/>
        <dbReference type="EC" id="3.6.1.9"/>
    </reaction>
</comment>
<comment type="catalytic activity">
    <reaction evidence="5">
        <text>N(7)-methyl-GTP + H2O = N(7)-methyl-GMP + diphosphate + H(+)</text>
        <dbReference type="Rhea" id="RHEA:58744"/>
        <dbReference type="ChEBI" id="CHEBI:15377"/>
        <dbReference type="ChEBI" id="CHEBI:15378"/>
        <dbReference type="ChEBI" id="CHEBI:33019"/>
        <dbReference type="ChEBI" id="CHEBI:58285"/>
        <dbReference type="ChEBI" id="CHEBI:87133"/>
    </reaction>
</comment>
<keyword evidence="2 8" id="KW-0963">Cytoplasm</keyword>
<evidence type="ECO:0000313" key="10">
    <source>
        <dbReference type="Proteomes" id="UP000273143"/>
    </source>
</evidence>
<keyword evidence="4 8" id="KW-0546">Nucleotide metabolism</keyword>
<dbReference type="PIRSF" id="PIRSF006305">
    <property type="entry name" value="Maf"/>
    <property type="match status" value="1"/>
</dbReference>
<comment type="function">
    <text evidence="6">Nucleoside triphosphate pyrophosphatase that hydrolyzes 7-methyl-GTP (m(7)GTP). May have a dual role in cell division arrest and in preventing the incorporation of modified nucleotides into cellular nucleic acids.</text>
</comment>
<sequence>MLPIILASSSTYRRQLLERLKINFIATSPNIDETPLKNEQPQEMTKRLAINKAKALTHQYTDHLIIGSDEVACHNGKIMGKPHTFERAFQQLKDVSGKTITFYTGLALYNSKTQNLQVDCIPFHVHFRELSDAAIMRYLEIEKPFDCAGSIKAEGLGICFFRAMEGSDITSLMGLPLIRLVDMLENEHILIP</sequence>
<comment type="function">
    <text evidence="8">Nucleoside triphosphate pyrophosphatase. May have a dual role in cell division arrest and in preventing the incorporation of modified nucleotides into cellular nucleic acids.</text>
</comment>
<protein>
    <recommendedName>
        <fullName evidence="8">Nucleoside triphosphate pyrophosphatase</fullName>
        <ecNumber evidence="8">3.6.1.9</ecNumber>
    </recommendedName>
    <alternativeName>
        <fullName evidence="8">Nucleotide pyrophosphatase</fullName>
        <shortName evidence="8">Nucleotide PPase</shortName>
    </alternativeName>
</protein>
<dbReference type="EMBL" id="CP029822">
    <property type="protein sequence ID" value="AZS50537.1"/>
    <property type="molecule type" value="Genomic_DNA"/>
</dbReference>
<evidence type="ECO:0000256" key="4">
    <source>
        <dbReference type="ARBA" id="ARBA00023080"/>
    </source>
</evidence>
<dbReference type="CDD" id="cd00555">
    <property type="entry name" value="Maf"/>
    <property type="match status" value="1"/>
</dbReference>
<name>A0A3Q9JIW9_9GAMM</name>